<evidence type="ECO:0000256" key="5">
    <source>
        <dbReference type="ARBA" id="ARBA00030975"/>
    </source>
</evidence>
<comment type="caution">
    <text evidence="7">The sequence shown here is derived from an EMBL/GenBank/DDBJ whole genome shotgun (WGS) entry which is preliminary data.</text>
</comment>
<dbReference type="FunFam" id="3.40.50.300:FF:002220">
    <property type="entry name" value="GTPase Era, mitochondrial"/>
    <property type="match status" value="1"/>
</dbReference>
<gene>
    <name evidence="7" type="ORF">OTU49_012448</name>
</gene>
<name>A0AAW0VYL3_CHEQU</name>
<dbReference type="PANTHER" id="PTHR42698:SF1">
    <property type="entry name" value="GTPASE ERA, MITOCHONDRIAL"/>
    <property type="match status" value="1"/>
</dbReference>
<organism evidence="7 8">
    <name type="scientific">Cherax quadricarinatus</name>
    <name type="common">Australian red claw crayfish</name>
    <dbReference type="NCBI Taxonomy" id="27406"/>
    <lineage>
        <taxon>Eukaryota</taxon>
        <taxon>Metazoa</taxon>
        <taxon>Ecdysozoa</taxon>
        <taxon>Arthropoda</taxon>
        <taxon>Crustacea</taxon>
        <taxon>Multicrustacea</taxon>
        <taxon>Malacostraca</taxon>
        <taxon>Eumalacostraca</taxon>
        <taxon>Eucarida</taxon>
        <taxon>Decapoda</taxon>
        <taxon>Pleocyemata</taxon>
        <taxon>Astacidea</taxon>
        <taxon>Parastacoidea</taxon>
        <taxon>Parastacidae</taxon>
        <taxon>Cherax</taxon>
    </lineage>
</organism>
<protein>
    <recommendedName>
        <fullName evidence="2">GTPase Era, mitochondrial</fullName>
    </recommendedName>
    <alternativeName>
        <fullName evidence="5">ERA-like protein 1</fullName>
    </alternativeName>
</protein>
<proteinExistence type="inferred from homology"/>
<feature type="domain" description="AAA+ ATPase" evidence="6">
    <location>
        <begin position="65"/>
        <end position="192"/>
    </location>
</feature>
<evidence type="ECO:0000313" key="8">
    <source>
        <dbReference type="Proteomes" id="UP001445076"/>
    </source>
</evidence>
<dbReference type="InterPro" id="IPR005662">
    <property type="entry name" value="GTPase_Era-like"/>
</dbReference>
<dbReference type="GO" id="GO:0043024">
    <property type="term" value="F:ribosomal small subunit binding"/>
    <property type="evidence" value="ECO:0007669"/>
    <property type="project" value="TreeGrafter"/>
</dbReference>
<dbReference type="SMART" id="SM00382">
    <property type="entry name" value="AAA"/>
    <property type="match status" value="1"/>
</dbReference>
<dbReference type="Gene3D" id="3.30.300.20">
    <property type="match status" value="1"/>
</dbReference>
<dbReference type="Gene3D" id="3.40.50.300">
    <property type="entry name" value="P-loop containing nucleotide triphosphate hydrolases"/>
    <property type="match status" value="1"/>
</dbReference>
<evidence type="ECO:0000256" key="3">
    <source>
        <dbReference type="ARBA" id="ARBA00022741"/>
    </source>
</evidence>
<dbReference type="AlphaFoldDB" id="A0AAW0VYL3"/>
<dbReference type="GO" id="GO:0005759">
    <property type="term" value="C:mitochondrial matrix"/>
    <property type="evidence" value="ECO:0007669"/>
    <property type="project" value="TreeGrafter"/>
</dbReference>
<evidence type="ECO:0000313" key="7">
    <source>
        <dbReference type="EMBL" id="KAK8722044.1"/>
    </source>
</evidence>
<sequence length="464" mass="52932">MMIGRCLLQVLRGVRCQHLQVRHLNHAKTGDEKIWENIYQREVPRTMEEMGLALQKEVQSPPDARLLKVAIVGVPNCGKSTLINTLVGWRVCSVSYKVHTTEVRARAVHNMGSTQLVFLDTPGLVTPKEIMKHGLKRSLVTETELSLHEADLIAVVHDISNHFTRHDLHPRVLRLLTLYPTLPSVLVLNKVDKAKNKQILLEITRILTEGVVGGHTSHQVIKKSISLDQETLLCKSLARNSEQLECKTTNFDYIDGSQDFEMNSRRENLEEEFEEDSVHGGDHKILCDISHLNEKDVLEGKILLTEQQVSEFIKNRKSWPKFEEVFMVSALDGTGIDDLRQFLFSKAYSRPWIFSSQVVTDQNPEEIVLSTVREKFLNAFRSEIPYTLQFKIEYWELTQSEVLSIMVQVMCKREGLVRLIVGGSGSVVSQIAKASEQSLRNTFRTEVMLKLNVVSSSKKKKHKR</sequence>
<dbReference type="GO" id="GO:0019843">
    <property type="term" value="F:rRNA binding"/>
    <property type="evidence" value="ECO:0007669"/>
    <property type="project" value="TreeGrafter"/>
</dbReference>
<dbReference type="InterPro" id="IPR030388">
    <property type="entry name" value="G_ERA_dom"/>
</dbReference>
<keyword evidence="3" id="KW-0547">Nucleotide-binding</keyword>
<dbReference type="PANTHER" id="PTHR42698">
    <property type="entry name" value="GTPASE ERA"/>
    <property type="match status" value="1"/>
</dbReference>
<dbReference type="GO" id="GO:0005525">
    <property type="term" value="F:GTP binding"/>
    <property type="evidence" value="ECO:0007669"/>
    <property type="project" value="UniProtKB-KW"/>
</dbReference>
<dbReference type="Proteomes" id="UP001445076">
    <property type="component" value="Unassembled WGS sequence"/>
</dbReference>
<comment type="similarity">
    <text evidence="1">Belongs to the TRAFAC class TrmE-Era-EngA-EngB-Septin-like GTPase superfamily. Era GTPase family.</text>
</comment>
<dbReference type="Pfam" id="PF01926">
    <property type="entry name" value="MMR_HSR1"/>
    <property type="match status" value="1"/>
</dbReference>
<keyword evidence="8" id="KW-1185">Reference proteome</keyword>
<evidence type="ECO:0000259" key="6">
    <source>
        <dbReference type="SMART" id="SM00382"/>
    </source>
</evidence>
<dbReference type="EMBL" id="JARKIK010000097">
    <property type="protein sequence ID" value="KAK8722044.1"/>
    <property type="molecule type" value="Genomic_DNA"/>
</dbReference>
<dbReference type="CDD" id="cd22534">
    <property type="entry name" value="KH-II_Era"/>
    <property type="match status" value="1"/>
</dbReference>
<evidence type="ECO:0000256" key="4">
    <source>
        <dbReference type="ARBA" id="ARBA00023134"/>
    </source>
</evidence>
<evidence type="ECO:0000256" key="1">
    <source>
        <dbReference type="ARBA" id="ARBA00007921"/>
    </source>
</evidence>
<dbReference type="HAMAP" id="MF_00367">
    <property type="entry name" value="GTPase_Era"/>
    <property type="match status" value="1"/>
</dbReference>
<dbReference type="InterPro" id="IPR006073">
    <property type="entry name" value="GTP-bd"/>
</dbReference>
<dbReference type="InterPro" id="IPR027417">
    <property type="entry name" value="P-loop_NTPase"/>
</dbReference>
<evidence type="ECO:0000256" key="2">
    <source>
        <dbReference type="ARBA" id="ARBA00019149"/>
    </source>
</evidence>
<dbReference type="SUPFAM" id="SSF52540">
    <property type="entry name" value="P-loop containing nucleoside triphosphate hydrolases"/>
    <property type="match status" value="1"/>
</dbReference>
<dbReference type="CDD" id="cd04163">
    <property type="entry name" value="Era"/>
    <property type="match status" value="1"/>
</dbReference>
<dbReference type="InterPro" id="IPR015946">
    <property type="entry name" value="KH_dom-like_a/b"/>
</dbReference>
<dbReference type="GO" id="GO:0000028">
    <property type="term" value="P:ribosomal small subunit assembly"/>
    <property type="evidence" value="ECO:0007669"/>
    <property type="project" value="TreeGrafter"/>
</dbReference>
<accession>A0AAW0VYL3</accession>
<dbReference type="InterPro" id="IPR005225">
    <property type="entry name" value="Small_GTP-bd"/>
</dbReference>
<dbReference type="InterPro" id="IPR003593">
    <property type="entry name" value="AAA+_ATPase"/>
</dbReference>
<dbReference type="PRINTS" id="PR00326">
    <property type="entry name" value="GTP1OBG"/>
</dbReference>
<dbReference type="NCBIfam" id="TIGR00231">
    <property type="entry name" value="small_GTP"/>
    <property type="match status" value="1"/>
</dbReference>
<keyword evidence="4" id="KW-0342">GTP-binding</keyword>
<reference evidence="7 8" key="1">
    <citation type="journal article" date="2024" name="BMC Genomics">
        <title>Genome assembly of redclaw crayfish (Cherax quadricarinatus) provides insights into its immune adaptation and hypoxia tolerance.</title>
        <authorList>
            <person name="Liu Z."/>
            <person name="Zheng J."/>
            <person name="Li H."/>
            <person name="Fang K."/>
            <person name="Wang S."/>
            <person name="He J."/>
            <person name="Zhou D."/>
            <person name="Weng S."/>
            <person name="Chi M."/>
            <person name="Gu Z."/>
            <person name="He J."/>
            <person name="Li F."/>
            <person name="Wang M."/>
        </authorList>
    </citation>
    <scope>NUCLEOTIDE SEQUENCE [LARGE SCALE GENOMIC DNA]</scope>
    <source>
        <strain evidence="7">ZL_2023a</strain>
    </source>
</reference>